<reference evidence="2 3" key="1">
    <citation type="submission" date="2016-05" db="EMBL/GenBank/DDBJ databases">
        <title>Paenibacillus oryzae. sp. nov., isolated from the rice root.</title>
        <authorList>
            <person name="Zhang J."/>
            <person name="Zhang X."/>
        </authorList>
    </citation>
    <scope>NUCLEOTIDE SEQUENCE [LARGE SCALE GENOMIC DNA]</scope>
    <source>
        <strain evidence="2 3">1DrF-4</strain>
    </source>
</reference>
<dbReference type="Gene3D" id="3.40.50.1820">
    <property type="entry name" value="alpha/beta hydrolase"/>
    <property type="match status" value="1"/>
</dbReference>
<dbReference type="RefSeq" id="WP_068685439.1">
    <property type="nucleotide sequence ID" value="NZ_LYPA01000067.1"/>
</dbReference>
<dbReference type="PANTHER" id="PTHR43433">
    <property type="entry name" value="HYDROLASE, ALPHA/BETA FOLD FAMILY PROTEIN"/>
    <property type="match status" value="1"/>
</dbReference>
<evidence type="ECO:0000313" key="2">
    <source>
        <dbReference type="EMBL" id="OBR64032.1"/>
    </source>
</evidence>
<dbReference type="Proteomes" id="UP000092024">
    <property type="component" value="Unassembled WGS sequence"/>
</dbReference>
<dbReference type="AlphaFoldDB" id="A0A1A5YEN7"/>
<dbReference type="InterPro" id="IPR000073">
    <property type="entry name" value="AB_hydrolase_1"/>
</dbReference>
<protein>
    <submittedName>
        <fullName evidence="2">Hydrolase</fullName>
    </submittedName>
</protein>
<dbReference type="GO" id="GO:0016787">
    <property type="term" value="F:hydrolase activity"/>
    <property type="evidence" value="ECO:0007669"/>
    <property type="project" value="UniProtKB-KW"/>
</dbReference>
<comment type="caution">
    <text evidence="2">The sequence shown here is derived from an EMBL/GenBank/DDBJ whole genome shotgun (WGS) entry which is preliminary data.</text>
</comment>
<name>A0A1A5YEN7_9BACL</name>
<feature type="domain" description="AB hydrolase-1" evidence="1">
    <location>
        <begin position="25"/>
        <end position="263"/>
    </location>
</feature>
<dbReference type="SUPFAM" id="SSF53474">
    <property type="entry name" value="alpha/beta-Hydrolases"/>
    <property type="match status" value="1"/>
</dbReference>
<accession>A0A1A5YEN7</accession>
<proteinExistence type="predicted"/>
<sequence>MNREIFVYQCDGVTLEYSVIGNGMPILLFHGGHSNCHEEFGYMPLLTSGYSLITPSRAGYSQTSIIADIRKACWIYKSLLDHLAIENVHVISVSAGGPTGIVFCSMFPERVASFTLQCAVTKPWLTKEDKEYRMGSRIFKPGAEKRTWRLLATMSNLFPKLTCRLMAPSFSKLPFSQIKEQMNGHFIEEFRRMNNRQRSYSGFMIDLEQTQQDYSEELAAIQAPTLIMHSKNDKLVSISHPENAKAKVPQSEAVILDSWGHLIWLGKHAAEYNNALISFLSRLRN</sequence>
<gene>
    <name evidence="2" type="ORF">A7K91_20280</name>
</gene>
<dbReference type="EMBL" id="LYPA01000067">
    <property type="protein sequence ID" value="OBR64032.1"/>
    <property type="molecule type" value="Genomic_DNA"/>
</dbReference>
<dbReference type="Pfam" id="PF00561">
    <property type="entry name" value="Abhydrolase_1"/>
    <property type="match status" value="1"/>
</dbReference>
<dbReference type="PANTHER" id="PTHR43433:SF5">
    <property type="entry name" value="AB HYDROLASE-1 DOMAIN-CONTAINING PROTEIN"/>
    <property type="match status" value="1"/>
</dbReference>
<dbReference type="InterPro" id="IPR050471">
    <property type="entry name" value="AB_hydrolase"/>
</dbReference>
<evidence type="ECO:0000313" key="3">
    <source>
        <dbReference type="Proteomes" id="UP000092024"/>
    </source>
</evidence>
<keyword evidence="3" id="KW-1185">Reference proteome</keyword>
<keyword evidence="2" id="KW-0378">Hydrolase</keyword>
<dbReference type="STRING" id="1844972.A7K91_20280"/>
<dbReference type="OrthoDB" id="9773293at2"/>
<evidence type="ECO:0000259" key="1">
    <source>
        <dbReference type="Pfam" id="PF00561"/>
    </source>
</evidence>
<organism evidence="2 3">
    <name type="scientific">Paenibacillus oryzae</name>
    <dbReference type="NCBI Taxonomy" id="1844972"/>
    <lineage>
        <taxon>Bacteria</taxon>
        <taxon>Bacillati</taxon>
        <taxon>Bacillota</taxon>
        <taxon>Bacilli</taxon>
        <taxon>Bacillales</taxon>
        <taxon>Paenibacillaceae</taxon>
        <taxon>Paenibacillus</taxon>
    </lineage>
</organism>
<dbReference type="InterPro" id="IPR029058">
    <property type="entry name" value="AB_hydrolase_fold"/>
</dbReference>